<protein>
    <submittedName>
        <fullName evidence="3">Unannotated protein</fullName>
    </submittedName>
</protein>
<dbReference type="GO" id="GO:0047617">
    <property type="term" value="F:fatty acyl-CoA hydrolase activity"/>
    <property type="evidence" value="ECO:0007669"/>
    <property type="project" value="TreeGrafter"/>
</dbReference>
<evidence type="ECO:0000256" key="2">
    <source>
        <dbReference type="ARBA" id="ARBA00022801"/>
    </source>
</evidence>
<reference evidence="3" key="1">
    <citation type="submission" date="2020-05" db="EMBL/GenBank/DDBJ databases">
        <authorList>
            <person name="Chiriac C."/>
            <person name="Salcher M."/>
            <person name="Ghai R."/>
            <person name="Kavagutti S V."/>
        </authorList>
    </citation>
    <scope>NUCLEOTIDE SEQUENCE</scope>
</reference>
<evidence type="ECO:0000313" key="3">
    <source>
        <dbReference type="EMBL" id="CAB4651573.1"/>
    </source>
</evidence>
<organism evidence="3">
    <name type="scientific">freshwater metagenome</name>
    <dbReference type="NCBI Taxonomy" id="449393"/>
    <lineage>
        <taxon>unclassified sequences</taxon>
        <taxon>metagenomes</taxon>
        <taxon>ecological metagenomes</taxon>
    </lineage>
</organism>
<dbReference type="NCBIfam" id="TIGR00051">
    <property type="entry name" value="YbgC/FadM family acyl-CoA thioesterase"/>
    <property type="match status" value="1"/>
</dbReference>
<dbReference type="PANTHER" id="PTHR31793:SF27">
    <property type="entry name" value="NOVEL THIOESTERASE SUPERFAMILY DOMAIN AND SAPOSIN A-TYPE DOMAIN CONTAINING PROTEIN (0610012H03RIK)"/>
    <property type="match status" value="1"/>
</dbReference>
<dbReference type="EMBL" id="CAEZVV010000096">
    <property type="protein sequence ID" value="CAB4651573.1"/>
    <property type="molecule type" value="Genomic_DNA"/>
</dbReference>
<dbReference type="AlphaFoldDB" id="A0A6J6KSV0"/>
<evidence type="ECO:0000256" key="1">
    <source>
        <dbReference type="ARBA" id="ARBA00005953"/>
    </source>
</evidence>
<accession>A0A6J6KSV0</accession>
<dbReference type="Gene3D" id="3.10.129.10">
    <property type="entry name" value="Hotdog Thioesterase"/>
    <property type="match status" value="1"/>
</dbReference>
<name>A0A6J6KSV0_9ZZZZ</name>
<dbReference type="InterPro" id="IPR029069">
    <property type="entry name" value="HotDog_dom_sf"/>
</dbReference>
<comment type="similarity">
    <text evidence="1">Belongs to the 4-hydroxybenzoyl-CoA thioesterase family.</text>
</comment>
<dbReference type="Pfam" id="PF13279">
    <property type="entry name" value="4HBT_2"/>
    <property type="match status" value="1"/>
</dbReference>
<dbReference type="PIRSF" id="PIRSF003230">
    <property type="entry name" value="YbgC"/>
    <property type="match status" value="1"/>
</dbReference>
<dbReference type="CDD" id="cd00586">
    <property type="entry name" value="4HBT"/>
    <property type="match status" value="1"/>
</dbReference>
<gene>
    <name evidence="3" type="ORF">UFOPK2143_01311</name>
</gene>
<keyword evidence="2" id="KW-0378">Hydrolase</keyword>
<dbReference type="SUPFAM" id="SSF54637">
    <property type="entry name" value="Thioesterase/thiol ester dehydrase-isomerase"/>
    <property type="match status" value="1"/>
</dbReference>
<dbReference type="PANTHER" id="PTHR31793">
    <property type="entry name" value="4-HYDROXYBENZOYL-COA THIOESTERASE FAMILY MEMBER"/>
    <property type="match status" value="1"/>
</dbReference>
<dbReference type="InterPro" id="IPR006684">
    <property type="entry name" value="YbgC/YbaW"/>
</dbReference>
<dbReference type="InterPro" id="IPR050563">
    <property type="entry name" value="4-hydroxybenzoyl-CoA_TE"/>
</dbReference>
<sequence>MRISLDISTNPSDYAFSFDIRVRFAETDAMGVAHHSSYVAWLEASRVEFLRELGTPYPDIRAQGFDFAVLELFSNYRRSARFDELVTVHTRVSSFKAATFQMDYLLTVEDEVCALAATVHGVVDPAGRATRAPAWMRDLLAGA</sequence>
<proteinExistence type="inferred from homology"/>